<keyword evidence="2" id="KW-1185">Reference proteome</keyword>
<dbReference type="AlphaFoldDB" id="A0A0B0MIP0"/>
<sequence length="22" mass="2531">MFYRCKLKCLVAGKEISFPAIL</sequence>
<dbReference type="Proteomes" id="UP000032142">
    <property type="component" value="Unassembled WGS sequence"/>
</dbReference>
<dbReference type="EMBL" id="JRRC01120778">
    <property type="protein sequence ID" value="KHG00242.1"/>
    <property type="molecule type" value="Genomic_DNA"/>
</dbReference>
<organism evidence="1 2">
    <name type="scientific">Gossypium arboreum</name>
    <name type="common">Tree cotton</name>
    <name type="synonym">Gossypium nanking</name>
    <dbReference type="NCBI Taxonomy" id="29729"/>
    <lineage>
        <taxon>Eukaryota</taxon>
        <taxon>Viridiplantae</taxon>
        <taxon>Streptophyta</taxon>
        <taxon>Embryophyta</taxon>
        <taxon>Tracheophyta</taxon>
        <taxon>Spermatophyta</taxon>
        <taxon>Magnoliopsida</taxon>
        <taxon>eudicotyledons</taxon>
        <taxon>Gunneridae</taxon>
        <taxon>Pentapetalae</taxon>
        <taxon>rosids</taxon>
        <taxon>malvids</taxon>
        <taxon>Malvales</taxon>
        <taxon>Malvaceae</taxon>
        <taxon>Malvoideae</taxon>
        <taxon>Gossypium</taxon>
    </lineage>
</organism>
<evidence type="ECO:0000313" key="2">
    <source>
        <dbReference type="Proteomes" id="UP000032142"/>
    </source>
</evidence>
<reference evidence="2" key="1">
    <citation type="submission" date="2014-09" db="EMBL/GenBank/DDBJ databases">
        <authorList>
            <person name="Mudge J."/>
            <person name="Ramaraj T."/>
            <person name="Lindquist I.E."/>
            <person name="Bharti A.K."/>
            <person name="Sundararajan A."/>
            <person name="Cameron C.T."/>
            <person name="Woodward J.E."/>
            <person name="May G.D."/>
            <person name="Brubaker C."/>
            <person name="Broadhvest J."/>
            <person name="Wilkins T.A."/>
        </authorList>
    </citation>
    <scope>NUCLEOTIDE SEQUENCE</scope>
    <source>
        <strain evidence="2">cv. AKA8401</strain>
    </source>
</reference>
<accession>A0A0B0MIP0</accession>
<comment type="caution">
    <text evidence="1">The sequence shown here is derived from an EMBL/GenBank/DDBJ whole genome shotgun (WGS) entry which is preliminary data.</text>
</comment>
<protein>
    <submittedName>
        <fullName evidence="1">Uncharacterized protein</fullName>
    </submittedName>
</protein>
<gene>
    <name evidence="1" type="ORF">F383_38856</name>
</gene>
<proteinExistence type="predicted"/>
<name>A0A0B0MIP0_GOSAR</name>
<evidence type="ECO:0000313" key="1">
    <source>
        <dbReference type="EMBL" id="KHG00242.1"/>
    </source>
</evidence>